<dbReference type="GO" id="GO:0020037">
    <property type="term" value="F:heme binding"/>
    <property type="evidence" value="ECO:0007669"/>
    <property type="project" value="InterPro"/>
</dbReference>
<comment type="catalytic activity">
    <reaction evidence="7">
        <text>Fe-coproporphyrin III + 2 H2O2 + 2 H(+) = heme b + 2 CO2 + 4 H2O</text>
        <dbReference type="Rhea" id="RHEA:56516"/>
        <dbReference type="ChEBI" id="CHEBI:15377"/>
        <dbReference type="ChEBI" id="CHEBI:15378"/>
        <dbReference type="ChEBI" id="CHEBI:16240"/>
        <dbReference type="ChEBI" id="CHEBI:16526"/>
        <dbReference type="ChEBI" id="CHEBI:60344"/>
        <dbReference type="ChEBI" id="CHEBI:68438"/>
        <dbReference type="EC" id="1.3.98.5"/>
    </reaction>
    <physiologicalReaction direction="left-to-right" evidence="7">
        <dbReference type="Rhea" id="RHEA:56517"/>
    </physiologicalReaction>
</comment>
<dbReference type="SUPFAM" id="SSF53800">
    <property type="entry name" value="Chelatase"/>
    <property type="match status" value="1"/>
</dbReference>
<dbReference type="GO" id="GO:0006785">
    <property type="term" value="P:heme B biosynthetic process"/>
    <property type="evidence" value="ECO:0007669"/>
    <property type="project" value="UniProtKB-UniRule"/>
</dbReference>
<dbReference type="GO" id="GO:0046872">
    <property type="term" value="F:metal ion binding"/>
    <property type="evidence" value="ECO:0007669"/>
    <property type="project" value="UniProtKB-KW"/>
</dbReference>
<dbReference type="EC" id="1.3.98.5" evidence="8 9"/>
<dbReference type="Gene3D" id="3.40.50.1400">
    <property type="match status" value="2"/>
</dbReference>
<proteinExistence type="inferred from homology"/>
<keyword evidence="9" id="KW-0350">Heme biosynthesis</keyword>
<evidence type="ECO:0000256" key="3">
    <source>
        <dbReference type="ARBA" id="ARBA00022723"/>
    </source>
</evidence>
<dbReference type="GO" id="GO:0016634">
    <property type="term" value="F:oxidoreductase activity, acting on the CH-CH group of donors, oxygen as acceptor"/>
    <property type="evidence" value="ECO:0007669"/>
    <property type="project" value="UniProtKB-UniRule"/>
</dbReference>
<comment type="catalytic activity">
    <reaction evidence="9">
        <text>Fe-coproporphyrin III + H2O2 + H(+) = harderoheme III + CO2 + 2 H2O</text>
        <dbReference type="Rhea" id="RHEA:57940"/>
        <dbReference type="ChEBI" id="CHEBI:15377"/>
        <dbReference type="ChEBI" id="CHEBI:15378"/>
        <dbReference type="ChEBI" id="CHEBI:16240"/>
        <dbReference type="ChEBI" id="CHEBI:16526"/>
        <dbReference type="ChEBI" id="CHEBI:68438"/>
        <dbReference type="ChEBI" id="CHEBI:142463"/>
    </reaction>
</comment>
<keyword evidence="9" id="KW-0560">Oxidoreductase</keyword>
<dbReference type="AlphaFoldDB" id="A0A7T7M9G8"/>
<keyword evidence="3 9" id="KW-0479">Metal-binding</keyword>
<dbReference type="CDD" id="cd03411">
    <property type="entry name" value="Ferrochelatase_N"/>
    <property type="match status" value="1"/>
</dbReference>
<dbReference type="Pfam" id="PF00762">
    <property type="entry name" value="Ferrochelatase"/>
    <property type="match status" value="1"/>
</dbReference>
<feature type="compositionally biased region" description="Low complexity" evidence="10">
    <location>
        <begin position="444"/>
        <end position="454"/>
    </location>
</feature>
<evidence type="ECO:0000256" key="2">
    <source>
        <dbReference type="ARBA" id="ARBA00022617"/>
    </source>
</evidence>
<comment type="cofactor">
    <cofactor evidence="9">
        <name>Fe-coproporphyrin III</name>
        <dbReference type="ChEBI" id="CHEBI:68438"/>
    </cofactor>
    <text evidence="9">Fe-coproporphyrin III acts as both substrate and redox cofactor.</text>
</comment>
<protein>
    <recommendedName>
        <fullName evidence="1 9">Coproheme decarboxylase</fullName>
        <ecNumber evidence="8 9">1.3.98.5</ecNumber>
    </recommendedName>
    <alternativeName>
        <fullName evidence="5 9">Coproheme III oxidative decarboxylase</fullName>
    </alternativeName>
    <alternativeName>
        <fullName evidence="6 9">Hydrogen peroxide-dependent heme synthase</fullName>
    </alternativeName>
</protein>
<dbReference type="EMBL" id="CP066802">
    <property type="protein sequence ID" value="QQM67210.1"/>
    <property type="molecule type" value="Genomic_DNA"/>
</dbReference>
<dbReference type="KEGG" id="awe:JG540_09415"/>
<dbReference type="Gene3D" id="3.30.70.1030">
    <property type="entry name" value="Apc35880, domain 1"/>
    <property type="match status" value="2"/>
</dbReference>
<dbReference type="RefSeq" id="WP_200275597.1">
    <property type="nucleotide sequence ID" value="NZ_CP066802.1"/>
</dbReference>
<gene>
    <name evidence="9" type="primary">chdC</name>
    <name evidence="11" type="ORF">JG540_09415</name>
</gene>
<feature type="active site" evidence="9">
    <location>
        <position position="654"/>
    </location>
</feature>
<evidence type="ECO:0000256" key="5">
    <source>
        <dbReference type="ARBA" id="ARBA00029882"/>
    </source>
</evidence>
<keyword evidence="4 9" id="KW-0408">Iron</keyword>
<evidence type="ECO:0000256" key="7">
    <source>
        <dbReference type="ARBA" id="ARBA00049896"/>
    </source>
</evidence>
<comment type="pathway">
    <text evidence="9">Porphyrin-containing compound metabolism; protoheme biosynthesis.</text>
</comment>
<keyword evidence="2 9" id="KW-0349">Heme</keyword>
<evidence type="ECO:0000256" key="1">
    <source>
        <dbReference type="ARBA" id="ARBA00014413"/>
    </source>
</evidence>
<dbReference type="SUPFAM" id="SSF54909">
    <property type="entry name" value="Dimeric alpha+beta barrel"/>
    <property type="match status" value="1"/>
</dbReference>
<dbReference type="PANTHER" id="PTHR36843">
    <property type="entry name" value="HEME-DEPENDENT PEROXIDASE YWFI-RELATED"/>
    <property type="match status" value="1"/>
</dbReference>
<feature type="binding site" description="axial binding residue" evidence="9">
    <location>
        <position position="677"/>
    </location>
    <ligand>
        <name>Fe-coproporphyrin III</name>
        <dbReference type="ChEBI" id="CHEBI:68438"/>
    </ligand>
    <ligandPart>
        <name>Fe</name>
        <dbReference type="ChEBI" id="CHEBI:18248"/>
    </ligandPart>
</feature>
<dbReference type="HAMAP" id="MF_02244">
    <property type="entry name" value="Coproheme_decarbox_2"/>
    <property type="match status" value="1"/>
</dbReference>
<organism evidence="11 12">
    <name type="scientific">Actinomyces weissii</name>
    <dbReference type="NCBI Taxonomy" id="675090"/>
    <lineage>
        <taxon>Bacteria</taxon>
        <taxon>Bacillati</taxon>
        <taxon>Actinomycetota</taxon>
        <taxon>Actinomycetes</taxon>
        <taxon>Actinomycetales</taxon>
        <taxon>Actinomycetaceae</taxon>
        <taxon>Actinomyces</taxon>
    </lineage>
</organism>
<feature type="region of interest" description="Disordered" evidence="10">
    <location>
        <begin position="444"/>
        <end position="507"/>
    </location>
</feature>
<evidence type="ECO:0000256" key="4">
    <source>
        <dbReference type="ARBA" id="ARBA00023004"/>
    </source>
</evidence>
<dbReference type="InterPro" id="IPR033659">
    <property type="entry name" value="Ferrochelatase_N"/>
</dbReference>
<feature type="region of interest" description="Disordered" evidence="10">
    <location>
        <begin position="243"/>
        <end position="272"/>
    </location>
</feature>
<evidence type="ECO:0000313" key="12">
    <source>
        <dbReference type="Proteomes" id="UP000595895"/>
    </source>
</evidence>
<dbReference type="InterPro" id="IPR001015">
    <property type="entry name" value="Ferrochelatase"/>
</dbReference>
<evidence type="ECO:0000256" key="10">
    <source>
        <dbReference type="SAM" id="MobiDB-lite"/>
    </source>
</evidence>
<dbReference type="NCBIfam" id="NF042928">
    <property type="entry name" value="HemQ_actino"/>
    <property type="match status" value="1"/>
</dbReference>
<name>A0A7T7M9G8_9ACTO</name>
<dbReference type="Pfam" id="PF06778">
    <property type="entry name" value="Chlor_dismutase"/>
    <property type="match status" value="1"/>
</dbReference>
<dbReference type="InterPro" id="IPR010644">
    <property type="entry name" value="ChdC/CLD"/>
</dbReference>
<reference evidence="11 12" key="1">
    <citation type="submission" date="2020-12" db="EMBL/GenBank/DDBJ databases">
        <authorList>
            <person name="Zhou J."/>
        </authorList>
    </citation>
    <scope>NUCLEOTIDE SEQUENCE [LARGE SCALE GENOMIC DNA]</scope>
    <source>
        <strain evidence="11 12">CCUG 61299</strain>
    </source>
</reference>
<feature type="compositionally biased region" description="Low complexity" evidence="10">
    <location>
        <begin position="481"/>
        <end position="497"/>
    </location>
</feature>
<dbReference type="PANTHER" id="PTHR36843:SF1">
    <property type="entry name" value="COPROHEME DECARBOXYLASE"/>
    <property type="match status" value="1"/>
</dbReference>
<sequence length="755" mass="80934">MTQTDPLAPYDAVLVLSYGGPQGPEDVLPFMRNATAGRGVPDARLLEVSGHYAGFGGVSPINARNAEMLTALRAELARRGSRLPVVIGNRNWHPFVSESLRSLAEAGARRVLSMTTAAYGSYSGCRQYREDTAAALAQLAAGTDGSTGQGREADAAARVGGAGGEPVSLTVDKTRPFYNTPGMLTANVDAIVAAFSELEAQGVPAAGVRLVLVTHSVPVAMEEGSSPGALGAARAGVPGLVEAPEGTSGADSSQGHCLQASGPETVPPEPGVAADLSTEISYVEQHQRLIEVLVPEVTRRLGLDHPPHHDLVYCSRSGPPQARWLEPDVNDHLEALAAGRLVDGSPTPVPAGVVVAPVGFVADHMEVVYDLDTEAKDTAARLGLPYARAATAGSHPAFITSLADLLLERAAVARGETVTPASTTGTGPFHTVCPQGCCRPAASQAAHQPSSARPGQPHHPAEPAAHPRNGGKPMTEHPNQPSGHHAAGATHPHAPAPEGTGPDAAGIHRFNDEVRRPHHDPRDATDVDFDAVNNQKHYALYTVFRLQRPLPSLEDVRRKLVGESTYFVEQSEVTTRGWYDVAGLRSDADLLIWWLDDDPEKLLDANHRLRASALGRYLEPVWSCMGLHTPAEFNAKHIPACFGGVAPRDWLMVYPFVRSYDWYLLPAEERSRIMAAHGRNGFSRYPDVKGSTLAAFGMSDYEWVLGFEADSLDRLEGVIHHQRYTEARLHVRVDTPFYTGVRVSPAEWAERQPRS</sequence>
<dbReference type="InterPro" id="IPR011008">
    <property type="entry name" value="Dimeric_a/b-barrel"/>
</dbReference>
<evidence type="ECO:0000256" key="8">
    <source>
        <dbReference type="ARBA" id="ARBA00050019"/>
    </source>
</evidence>
<evidence type="ECO:0000256" key="9">
    <source>
        <dbReference type="HAMAP-Rule" id="MF_02244"/>
    </source>
</evidence>
<accession>A0A7T7M9G8</accession>
<keyword evidence="12" id="KW-1185">Reference proteome</keyword>
<dbReference type="Proteomes" id="UP000595895">
    <property type="component" value="Chromosome"/>
</dbReference>
<comment type="function">
    <text evidence="9">Involved in coproporphyrin-dependent heme b biosynthesis. Catalyzes the decarboxylation of Fe-coproporphyrin III (coproheme) to heme b (protoheme IX), the last step of the pathway. The reaction occurs in a stepwise manner with a three-propionate intermediate.</text>
</comment>
<evidence type="ECO:0000256" key="6">
    <source>
        <dbReference type="ARBA" id="ARBA00030236"/>
    </source>
</evidence>
<comment type="similarity">
    <text evidence="9">Belongs to the ChdC family. Type 2 subfamily.</text>
</comment>
<comment type="catalytic activity">
    <reaction evidence="9">
        <text>harderoheme III + H2O2 + H(+) = heme b + CO2 + 2 H2O</text>
        <dbReference type="Rhea" id="RHEA:57944"/>
        <dbReference type="ChEBI" id="CHEBI:15377"/>
        <dbReference type="ChEBI" id="CHEBI:15378"/>
        <dbReference type="ChEBI" id="CHEBI:16240"/>
        <dbReference type="ChEBI" id="CHEBI:16526"/>
        <dbReference type="ChEBI" id="CHEBI:60344"/>
        <dbReference type="ChEBI" id="CHEBI:142463"/>
    </reaction>
</comment>
<dbReference type="GO" id="GO:0004325">
    <property type="term" value="F:ferrochelatase activity"/>
    <property type="evidence" value="ECO:0007669"/>
    <property type="project" value="InterPro"/>
</dbReference>
<evidence type="ECO:0000313" key="11">
    <source>
        <dbReference type="EMBL" id="QQM67210.1"/>
    </source>
</evidence>